<dbReference type="SUPFAM" id="SSF52172">
    <property type="entry name" value="CheY-like"/>
    <property type="match status" value="1"/>
</dbReference>
<dbReference type="SUPFAM" id="SSF46894">
    <property type="entry name" value="C-terminal effector domain of the bipartite response regulators"/>
    <property type="match status" value="1"/>
</dbReference>
<dbReference type="InterPro" id="IPR058245">
    <property type="entry name" value="NreC/VraR/RcsB-like_REC"/>
</dbReference>
<dbReference type="InterPro" id="IPR001789">
    <property type="entry name" value="Sig_transdc_resp-reg_receiver"/>
</dbReference>
<reference evidence="10 11" key="1">
    <citation type="submission" date="2020-07" db="EMBL/GenBank/DDBJ databases">
        <title>Electron transfer.</title>
        <authorList>
            <person name="Huang L."/>
            <person name="Liu X."/>
            <person name="Zhou S."/>
        </authorList>
    </citation>
    <scope>NUCLEOTIDE SEQUENCE [LARGE SCALE GENOMIC DNA]</scope>
    <source>
        <strain evidence="10 11">Lx1</strain>
    </source>
</reference>
<feature type="modified residue" description="4-aspartylphosphate" evidence="7">
    <location>
        <position position="56"/>
    </location>
</feature>
<comment type="function">
    <text evidence="6">May play the central regulatory role in sporulation. It may be an element of the effector pathway responsible for the activation of sporulation genes in response to nutritional stress. Spo0A may act in concert with spo0H (a sigma factor) to control the expression of some genes that are critical to the sporulation process.</text>
</comment>
<dbReference type="InterPro" id="IPR039420">
    <property type="entry name" value="WalR-like"/>
</dbReference>
<proteinExistence type="predicted"/>
<evidence type="ECO:0000256" key="6">
    <source>
        <dbReference type="ARBA" id="ARBA00024867"/>
    </source>
</evidence>
<feature type="domain" description="HTH luxR-type" evidence="8">
    <location>
        <begin position="152"/>
        <end position="214"/>
    </location>
</feature>
<dbReference type="PROSITE" id="PS50043">
    <property type="entry name" value="HTH_LUXR_2"/>
    <property type="match status" value="1"/>
</dbReference>
<evidence type="ECO:0000259" key="9">
    <source>
        <dbReference type="PROSITE" id="PS50110"/>
    </source>
</evidence>
<evidence type="ECO:0000256" key="7">
    <source>
        <dbReference type="PROSITE-ProRule" id="PRU00169"/>
    </source>
</evidence>
<dbReference type="PANTHER" id="PTHR43214">
    <property type="entry name" value="TWO-COMPONENT RESPONSE REGULATOR"/>
    <property type="match status" value="1"/>
</dbReference>
<dbReference type="InterPro" id="IPR011006">
    <property type="entry name" value="CheY-like_superfamily"/>
</dbReference>
<dbReference type="Proteomes" id="UP000512286">
    <property type="component" value="Chromosome"/>
</dbReference>
<evidence type="ECO:0000256" key="4">
    <source>
        <dbReference type="ARBA" id="ARBA00023125"/>
    </source>
</evidence>
<dbReference type="PRINTS" id="PR00038">
    <property type="entry name" value="HTHLUXR"/>
</dbReference>
<keyword evidence="4" id="KW-0238">DNA-binding</keyword>
<organism evidence="10 11">
    <name type="scientific">Clostridium intestinale</name>
    <dbReference type="NCBI Taxonomy" id="36845"/>
    <lineage>
        <taxon>Bacteria</taxon>
        <taxon>Bacillati</taxon>
        <taxon>Bacillota</taxon>
        <taxon>Clostridia</taxon>
        <taxon>Eubacteriales</taxon>
        <taxon>Clostridiaceae</taxon>
        <taxon>Clostridium</taxon>
    </lineage>
</organism>
<keyword evidence="5" id="KW-0804">Transcription</keyword>
<evidence type="ECO:0000256" key="1">
    <source>
        <dbReference type="ARBA" id="ARBA00018672"/>
    </source>
</evidence>
<evidence type="ECO:0000313" key="11">
    <source>
        <dbReference type="Proteomes" id="UP000512286"/>
    </source>
</evidence>
<dbReference type="GO" id="GO:0006355">
    <property type="term" value="P:regulation of DNA-templated transcription"/>
    <property type="evidence" value="ECO:0007669"/>
    <property type="project" value="InterPro"/>
</dbReference>
<evidence type="ECO:0000259" key="8">
    <source>
        <dbReference type="PROSITE" id="PS50043"/>
    </source>
</evidence>
<feature type="domain" description="Response regulatory" evidence="9">
    <location>
        <begin position="5"/>
        <end position="121"/>
    </location>
</feature>
<dbReference type="GO" id="GO:0003677">
    <property type="term" value="F:DNA binding"/>
    <property type="evidence" value="ECO:0007669"/>
    <property type="project" value="UniProtKB-KW"/>
</dbReference>
<dbReference type="SMART" id="SM00421">
    <property type="entry name" value="HTH_LUXR"/>
    <property type="match status" value="1"/>
</dbReference>
<dbReference type="RefSeq" id="WP_181601975.1">
    <property type="nucleotide sequence ID" value="NZ_CP059378.1"/>
</dbReference>
<dbReference type="EMBL" id="CP059378">
    <property type="protein sequence ID" value="QLY80043.1"/>
    <property type="molecule type" value="Genomic_DNA"/>
</dbReference>
<dbReference type="CDD" id="cd17535">
    <property type="entry name" value="REC_NarL-like"/>
    <property type="match status" value="1"/>
</dbReference>
<dbReference type="SMART" id="SM00448">
    <property type="entry name" value="REC"/>
    <property type="match status" value="1"/>
</dbReference>
<dbReference type="PANTHER" id="PTHR43214:SF40">
    <property type="entry name" value="TRANSCRIPTIONAL REGULATORY PROTEIN LNRK"/>
    <property type="match status" value="1"/>
</dbReference>
<sequence length="218" mass="24611">MNKIKLILVDDEKLIRDGLKIILESYDDIEVIDVCSNGREALEACKKSTPNVVLMDIRMPQCDGVTGTKLIKEQFKDIKILILTTFNDVEYIQEALKYGASGYILKDSDYDLIYEGIKACIKGTIVINQEVANKMIGSGLKTNKKNLEDIKIRYNLNSKEINIIKEIANGLSNKEIGERLFLSEGTIKNNISNILSKLSLRDRTQLTIFAFKNDIADE</sequence>
<evidence type="ECO:0000313" key="10">
    <source>
        <dbReference type="EMBL" id="QLY80043.1"/>
    </source>
</evidence>
<evidence type="ECO:0000256" key="2">
    <source>
        <dbReference type="ARBA" id="ARBA00022553"/>
    </source>
</evidence>
<dbReference type="GO" id="GO:0000160">
    <property type="term" value="P:phosphorelay signal transduction system"/>
    <property type="evidence" value="ECO:0007669"/>
    <property type="project" value="InterPro"/>
</dbReference>
<name>A0A7D6ZQF2_9CLOT</name>
<keyword evidence="2 7" id="KW-0597">Phosphoprotein</keyword>
<protein>
    <recommendedName>
        <fullName evidence="1">Stage 0 sporulation protein A homolog</fullName>
    </recommendedName>
</protein>
<dbReference type="Pfam" id="PF00196">
    <property type="entry name" value="GerE"/>
    <property type="match status" value="1"/>
</dbReference>
<dbReference type="InterPro" id="IPR016032">
    <property type="entry name" value="Sig_transdc_resp-reg_C-effctor"/>
</dbReference>
<dbReference type="InterPro" id="IPR000792">
    <property type="entry name" value="Tscrpt_reg_LuxR_C"/>
</dbReference>
<gene>
    <name evidence="10" type="ORF">HZF06_00100</name>
</gene>
<evidence type="ECO:0000256" key="3">
    <source>
        <dbReference type="ARBA" id="ARBA00023015"/>
    </source>
</evidence>
<dbReference type="Gene3D" id="3.40.50.2300">
    <property type="match status" value="1"/>
</dbReference>
<dbReference type="PROSITE" id="PS50110">
    <property type="entry name" value="RESPONSE_REGULATORY"/>
    <property type="match status" value="1"/>
</dbReference>
<dbReference type="KEGG" id="cint:HZF06_00100"/>
<keyword evidence="3" id="KW-0805">Transcription regulation</keyword>
<dbReference type="PROSITE" id="PS00622">
    <property type="entry name" value="HTH_LUXR_1"/>
    <property type="match status" value="1"/>
</dbReference>
<dbReference type="CDD" id="cd06170">
    <property type="entry name" value="LuxR_C_like"/>
    <property type="match status" value="1"/>
</dbReference>
<evidence type="ECO:0000256" key="5">
    <source>
        <dbReference type="ARBA" id="ARBA00023163"/>
    </source>
</evidence>
<dbReference type="Pfam" id="PF00072">
    <property type="entry name" value="Response_reg"/>
    <property type="match status" value="1"/>
</dbReference>
<dbReference type="AlphaFoldDB" id="A0A7D6ZQF2"/>
<accession>A0A7D6ZQF2</accession>